<dbReference type="Gene3D" id="3.40.50.2000">
    <property type="entry name" value="Glycogen Phosphorylase B"/>
    <property type="match status" value="2"/>
</dbReference>
<dbReference type="EMBL" id="LPVY01000003">
    <property type="protein sequence ID" value="KZB68269.1"/>
    <property type="molecule type" value="Genomic_DNA"/>
</dbReference>
<reference evidence="4 5" key="1">
    <citation type="submission" date="2015-12" db="EMBL/GenBank/DDBJ databases">
        <title>Genome sequence of Thalassospira lucentensis MCCC 1A02072.</title>
        <authorList>
            <person name="Lu L."/>
            <person name="Lai Q."/>
            <person name="Shao Z."/>
            <person name="Qian P."/>
        </authorList>
    </citation>
    <scope>NUCLEOTIDE SEQUENCE [LARGE SCALE GENOMIC DNA]</scope>
    <source>
        <strain evidence="4 5">MCCC 1A02072</strain>
    </source>
</reference>
<proteinExistence type="predicted"/>
<gene>
    <name evidence="4" type="ORF">AUP42_12535</name>
</gene>
<name>A0A154LAN8_9PROT</name>
<dbReference type="PANTHER" id="PTHR46401">
    <property type="entry name" value="GLYCOSYLTRANSFERASE WBBK-RELATED"/>
    <property type="match status" value="1"/>
</dbReference>
<keyword evidence="1 4" id="KW-0808">Transferase</keyword>
<feature type="domain" description="Glycosyl transferase family 1" evidence="2">
    <location>
        <begin position="203"/>
        <end position="368"/>
    </location>
</feature>
<dbReference type="AlphaFoldDB" id="A0A154LAN8"/>
<organism evidence="4 5">
    <name type="scientific">Thalassospira lucentensis</name>
    <dbReference type="NCBI Taxonomy" id="168935"/>
    <lineage>
        <taxon>Bacteria</taxon>
        <taxon>Pseudomonadati</taxon>
        <taxon>Pseudomonadota</taxon>
        <taxon>Alphaproteobacteria</taxon>
        <taxon>Rhodospirillales</taxon>
        <taxon>Thalassospiraceae</taxon>
        <taxon>Thalassospira</taxon>
    </lineage>
</organism>
<evidence type="ECO:0000313" key="5">
    <source>
        <dbReference type="Proteomes" id="UP000076335"/>
    </source>
</evidence>
<dbReference type="Proteomes" id="UP000076335">
    <property type="component" value="Unassembled WGS sequence"/>
</dbReference>
<sequence length="397" mass="44361">MKIVFVHRHGPGQFVHLACHLANAGWQVSFLCEAMNVQLPGIRVLRQRATPPPPATPFPQYHHQIGMQAATTLDSLVAQEGPPDIVYGHIGWGGMMFARDVLRKTPLIGYCEHYYHAEGRDVGFDPTETVTLAKRTQLRLRNNAQLSSLETIDAGISPTAWQKAAFPQSFHNKIGICHDGIDIHRCRPDEKAELILPDGRVVRQGDPVITYVARDLEPYRGFPQFMRAAAKLSSQNPEVTFVVAGGDGISYGSPRSDGKKWRDAMMSETGMDPSRIAFLGQIPHDQLIRLFQISSAHVYLTYPFVLSWSVLEAMACGTPVIASDTGPCRDIIRHGKNGLMCGFWDEDQLATTMAEALAHPERLREIRKLSRLTITRNFALQQCLERQTGLIERMAKR</sequence>
<dbReference type="GO" id="GO:0009103">
    <property type="term" value="P:lipopolysaccharide biosynthetic process"/>
    <property type="evidence" value="ECO:0007669"/>
    <property type="project" value="TreeGrafter"/>
</dbReference>
<dbReference type="SUPFAM" id="SSF53756">
    <property type="entry name" value="UDP-Glycosyltransferase/glycogen phosphorylase"/>
    <property type="match status" value="1"/>
</dbReference>
<protein>
    <submittedName>
        <fullName evidence="4">Glycosyl transferase</fullName>
    </submittedName>
</protein>
<evidence type="ECO:0000259" key="3">
    <source>
        <dbReference type="Pfam" id="PF12000"/>
    </source>
</evidence>
<dbReference type="InterPro" id="IPR001296">
    <property type="entry name" value="Glyco_trans_1"/>
</dbReference>
<evidence type="ECO:0000313" key="4">
    <source>
        <dbReference type="EMBL" id="KZB68269.1"/>
    </source>
</evidence>
<dbReference type="PANTHER" id="PTHR46401:SF2">
    <property type="entry name" value="GLYCOSYLTRANSFERASE WBBK-RELATED"/>
    <property type="match status" value="1"/>
</dbReference>
<evidence type="ECO:0000259" key="2">
    <source>
        <dbReference type="Pfam" id="PF00534"/>
    </source>
</evidence>
<evidence type="ECO:0000256" key="1">
    <source>
        <dbReference type="ARBA" id="ARBA00022679"/>
    </source>
</evidence>
<dbReference type="Pfam" id="PF00534">
    <property type="entry name" value="Glycos_transf_1"/>
    <property type="match status" value="1"/>
</dbReference>
<dbReference type="GO" id="GO:0016757">
    <property type="term" value="F:glycosyltransferase activity"/>
    <property type="evidence" value="ECO:0007669"/>
    <property type="project" value="InterPro"/>
</dbReference>
<dbReference type="OrthoDB" id="9793726at2"/>
<feature type="domain" description="Glycosyl transferase family 4" evidence="3">
    <location>
        <begin position="25"/>
        <end position="185"/>
    </location>
</feature>
<dbReference type="RefSeq" id="WP_062949237.1">
    <property type="nucleotide sequence ID" value="NZ_LPVY01000003.1"/>
</dbReference>
<comment type="caution">
    <text evidence="4">The sequence shown here is derived from an EMBL/GenBank/DDBJ whole genome shotgun (WGS) entry which is preliminary data.</text>
</comment>
<dbReference type="Pfam" id="PF12000">
    <property type="entry name" value="Glyco_trans_4_3"/>
    <property type="match status" value="1"/>
</dbReference>
<accession>A0A154LAN8</accession>
<dbReference type="InterPro" id="IPR022623">
    <property type="entry name" value="Glyco_trans_4"/>
</dbReference>